<dbReference type="InterPro" id="IPR036477">
    <property type="entry name" value="Formyl_transf_N_sf"/>
</dbReference>
<dbReference type="CDD" id="cd06558">
    <property type="entry name" value="crotonase-like"/>
    <property type="match status" value="1"/>
</dbReference>
<dbReference type="Proteomes" id="UP001501598">
    <property type="component" value="Unassembled WGS sequence"/>
</dbReference>
<dbReference type="SUPFAM" id="SSF50486">
    <property type="entry name" value="FMT C-terminal domain-like"/>
    <property type="match status" value="1"/>
</dbReference>
<dbReference type="Pfam" id="PF00378">
    <property type="entry name" value="ECH_1"/>
    <property type="match status" value="1"/>
</dbReference>
<dbReference type="SUPFAM" id="SSF52096">
    <property type="entry name" value="ClpP/crotonase"/>
    <property type="match status" value="1"/>
</dbReference>
<keyword evidence="3" id="KW-1185">Reference proteome</keyword>
<dbReference type="Pfam" id="PF02911">
    <property type="entry name" value="Formyl_trans_C"/>
    <property type="match status" value="1"/>
</dbReference>
<evidence type="ECO:0000313" key="2">
    <source>
        <dbReference type="EMBL" id="GAA4540454.1"/>
    </source>
</evidence>
<reference evidence="3" key="1">
    <citation type="journal article" date="2019" name="Int. J. Syst. Evol. Microbiol.">
        <title>The Global Catalogue of Microorganisms (GCM) 10K type strain sequencing project: providing services to taxonomists for standard genome sequencing and annotation.</title>
        <authorList>
            <consortium name="The Broad Institute Genomics Platform"/>
            <consortium name="The Broad Institute Genome Sequencing Center for Infectious Disease"/>
            <person name="Wu L."/>
            <person name="Ma J."/>
        </authorList>
    </citation>
    <scope>NUCLEOTIDE SEQUENCE [LARGE SCALE GENOMIC DNA]</scope>
    <source>
        <strain evidence="3">JCM 17906</strain>
    </source>
</reference>
<dbReference type="InterPro" id="IPR011034">
    <property type="entry name" value="Formyl_transferase-like_C_sf"/>
</dbReference>
<proteinExistence type="predicted"/>
<evidence type="ECO:0000259" key="1">
    <source>
        <dbReference type="Pfam" id="PF02911"/>
    </source>
</evidence>
<dbReference type="CDD" id="cd08701">
    <property type="entry name" value="FMT_C_HypX"/>
    <property type="match status" value="1"/>
</dbReference>
<dbReference type="CDD" id="cd08650">
    <property type="entry name" value="FMT_core_HypX_N"/>
    <property type="match status" value="1"/>
</dbReference>
<dbReference type="Gene3D" id="3.90.226.10">
    <property type="entry name" value="2-enoyl-CoA Hydratase, Chain A, domain 1"/>
    <property type="match status" value="1"/>
</dbReference>
<name>A0ABP8RJY5_9PSEU</name>
<organism evidence="2 3">
    <name type="scientific">Pseudonocardia xishanensis</name>
    <dbReference type="NCBI Taxonomy" id="630995"/>
    <lineage>
        <taxon>Bacteria</taxon>
        <taxon>Bacillati</taxon>
        <taxon>Actinomycetota</taxon>
        <taxon>Actinomycetes</taxon>
        <taxon>Pseudonocardiales</taxon>
        <taxon>Pseudonocardiaceae</taxon>
        <taxon>Pseudonocardia</taxon>
    </lineage>
</organism>
<dbReference type="InterPro" id="IPR047180">
    <property type="entry name" value="HoxX-like"/>
</dbReference>
<protein>
    <submittedName>
        <fullName evidence="2">Enoyl-CoA hydratase-related protein</fullName>
    </submittedName>
</protein>
<dbReference type="InterPro" id="IPR029045">
    <property type="entry name" value="ClpP/crotonase-like_dom_sf"/>
</dbReference>
<dbReference type="PIRSF" id="PIRSF006787">
    <property type="entry name" value="Hydrgn_mat_HoxX"/>
    <property type="match status" value="1"/>
</dbReference>
<accession>A0ABP8RJY5</accession>
<dbReference type="InterPro" id="IPR001753">
    <property type="entry name" value="Enoyl-CoA_hydra/iso"/>
</dbReference>
<dbReference type="InterPro" id="IPR009188">
    <property type="entry name" value="NiFe-hyd_mat_HypX/HoxX"/>
</dbReference>
<dbReference type="RefSeq" id="WP_345413727.1">
    <property type="nucleotide sequence ID" value="NZ_BAABGT010000021.1"/>
</dbReference>
<dbReference type="EMBL" id="BAABGT010000021">
    <property type="protein sequence ID" value="GAA4540454.1"/>
    <property type="molecule type" value="Genomic_DNA"/>
</dbReference>
<sequence length="575" mass="61868">MRILLLCSSYNGLTQRVWTELREDGHHVDVRLSHDEAAIRRAVAATGPELVLCPFLKDRVPEDVWRAHRVVVLHPGPLGDRGPSSIDWAITDAEPVWGVTALQAVEEMDAGPIWGHRTFPMPSEPPRKSAVYNGPVADAALELAREVVAKAQDPAFVPPPVETFGDAVIGTLRPTMKQSDRTFTWEDPTDHVLRRIRAGDGAPGVRSRIAGLDLSVFDAHRGSATPGEPGSIALRRHGAVLVRTGDGAVWVGHARVPKGIKLPATSVLAGRLDDVPESLERPTGPSDGYREISYRRVGPDGCVGVVRADLYNGAMSASQGHRVAAALRHAAAQDTRVLVFEAGEVFSNGIHLNVAEARPNPTVESWRNINAINDVCRELLTCTSQLVVAAVGGPAGAGGVMLALGADTVLLREGAVLNPHYRNMGLTGSEYWTYALPRRVGLADALRFTSDCLPVGHAEALRTGLVDEVVAGDRAAFDEAVVERAVRLAGSDSYAAALAAKQAAREADELRRPLETYRVQELAEMSRDMFDDRYSYAALRHDFVAKAKDTSFDDPTVARTVREAEPEPAVAGLAG</sequence>
<dbReference type="InterPro" id="IPR005793">
    <property type="entry name" value="Formyl_trans_C"/>
</dbReference>
<dbReference type="Gene3D" id="3.40.50.12230">
    <property type="match status" value="1"/>
</dbReference>
<dbReference type="PANTHER" id="PTHR43388">
    <property type="entry name" value="HYDROGENASE MATURATION FACTOR HOXX"/>
    <property type="match status" value="1"/>
</dbReference>
<gene>
    <name evidence="2" type="ORF">GCM10023175_13090</name>
</gene>
<feature type="domain" description="Formyl transferase C-terminal" evidence="1">
    <location>
        <begin position="176"/>
        <end position="271"/>
    </location>
</feature>
<evidence type="ECO:0000313" key="3">
    <source>
        <dbReference type="Proteomes" id="UP001501598"/>
    </source>
</evidence>
<comment type="caution">
    <text evidence="2">The sequence shown here is derived from an EMBL/GenBank/DDBJ whole genome shotgun (WGS) entry which is preliminary data.</text>
</comment>
<dbReference type="PANTHER" id="PTHR43388:SF1">
    <property type="entry name" value="HYDROGENASE MATURATION FACTOR HOXX"/>
    <property type="match status" value="1"/>
</dbReference>
<dbReference type="SUPFAM" id="SSF53328">
    <property type="entry name" value="Formyltransferase"/>
    <property type="match status" value="1"/>
</dbReference>